<name>A0A7J6PBH4_PEROL</name>
<protein>
    <submittedName>
        <fullName evidence="2">Uncharacterized protein</fullName>
    </submittedName>
</protein>
<reference evidence="2 3" key="1">
    <citation type="submission" date="2020-04" db="EMBL/GenBank/DDBJ databases">
        <title>Perkinsus olseni comparative genomics.</title>
        <authorList>
            <person name="Bogema D.R."/>
        </authorList>
    </citation>
    <scope>NUCLEOTIDE SEQUENCE [LARGE SCALE GENOMIC DNA]</scope>
    <source>
        <strain evidence="2">00978-12</strain>
    </source>
</reference>
<dbReference type="EMBL" id="JABANP010000052">
    <property type="protein sequence ID" value="KAF4692920.1"/>
    <property type="molecule type" value="Genomic_DNA"/>
</dbReference>
<evidence type="ECO:0000256" key="1">
    <source>
        <dbReference type="SAM" id="Coils"/>
    </source>
</evidence>
<organism evidence="2 3">
    <name type="scientific">Perkinsus olseni</name>
    <name type="common">Perkinsus atlanticus</name>
    <dbReference type="NCBI Taxonomy" id="32597"/>
    <lineage>
        <taxon>Eukaryota</taxon>
        <taxon>Sar</taxon>
        <taxon>Alveolata</taxon>
        <taxon>Perkinsozoa</taxon>
        <taxon>Perkinsea</taxon>
        <taxon>Perkinsida</taxon>
        <taxon>Perkinsidae</taxon>
        <taxon>Perkinsus</taxon>
    </lineage>
</organism>
<evidence type="ECO:0000313" key="3">
    <source>
        <dbReference type="Proteomes" id="UP000541610"/>
    </source>
</evidence>
<sequence length="86" mass="9771">MAWNAPRCHNCEALQQENAALRSQLLVAEANLRASEAERREAEARLALCLERANLPKQEQKYNGVNTYTVYDNIDYAGMYSPLRAL</sequence>
<keyword evidence="1" id="KW-0175">Coiled coil</keyword>
<accession>A0A7J6PBH4</accession>
<gene>
    <name evidence="2" type="ORF">FOZ60_012150</name>
</gene>
<feature type="coiled-coil region" evidence="1">
    <location>
        <begin position="11"/>
        <end position="52"/>
    </location>
</feature>
<dbReference type="AlphaFoldDB" id="A0A7J6PBH4"/>
<comment type="caution">
    <text evidence="2">The sequence shown here is derived from an EMBL/GenBank/DDBJ whole genome shotgun (WGS) entry which is preliminary data.</text>
</comment>
<proteinExistence type="predicted"/>
<evidence type="ECO:0000313" key="2">
    <source>
        <dbReference type="EMBL" id="KAF4692920.1"/>
    </source>
</evidence>
<dbReference type="Proteomes" id="UP000541610">
    <property type="component" value="Unassembled WGS sequence"/>
</dbReference>